<evidence type="ECO:0000256" key="1">
    <source>
        <dbReference type="SAM" id="MobiDB-lite"/>
    </source>
</evidence>
<organism evidence="2 3">
    <name type="scientific">Linum trigynum</name>
    <dbReference type="NCBI Taxonomy" id="586398"/>
    <lineage>
        <taxon>Eukaryota</taxon>
        <taxon>Viridiplantae</taxon>
        <taxon>Streptophyta</taxon>
        <taxon>Embryophyta</taxon>
        <taxon>Tracheophyta</taxon>
        <taxon>Spermatophyta</taxon>
        <taxon>Magnoliopsida</taxon>
        <taxon>eudicotyledons</taxon>
        <taxon>Gunneridae</taxon>
        <taxon>Pentapetalae</taxon>
        <taxon>rosids</taxon>
        <taxon>fabids</taxon>
        <taxon>Malpighiales</taxon>
        <taxon>Linaceae</taxon>
        <taxon>Linum</taxon>
    </lineage>
</organism>
<feature type="region of interest" description="Disordered" evidence="1">
    <location>
        <begin position="1"/>
        <end position="29"/>
    </location>
</feature>
<gene>
    <name evidence="2" type="ORF">LTRI10_LOCUS23062</name>
</gene>
<proteinExistence type="predicted"/>
<dbReference type="AlphaFoldDB" id="A0AAV2E7P0"/>
<evidence type="ECO:0000313" key="3">
    <source>
        <dbReference type="Proteomes" id="UP001497516"/>
    </source>
</evidence>
<reference evidence="2 3" key="1">
    <citation type="submission" date="2024-04" db="EMBL/GenBank/DDBJ databases">
        <authorList>
            <person name="Fracassetti M."/>
        </authorList>
    </citation>
    <scope>NUCLEOTIDE SEQUENCE [LARGE SCALE GENOMIC DNA]</scope>
</reference>
<protein>
    <submittedName>
        <fullName evidence="2">Uncharacterized protein</fullName>
    </submittedName>
</protein>
<keyword evidence="3" id="KW-1185">Reference proteome</keyword>
<accession>A0AAV2E7P0</accession>
<dbReference type="Proteomes" id="UP001497516">
    <property type="component" value="Chromosome 4"/>
</dbReference>
<dbReference type="EMBL" id="OZ034817">
    <property type="protein sequence ID" value="CAL1381697.1"/>
    <property type="molecule type" value="Genomic_DNA"/>
</dbReference>
<sequence length="72" mass="7953">MKHPPTTSPQPSDEGRPASTVASRCEDSTTRHLRDFDRHFSSQHKLPLPSSLAVATEIAPLMRLSISNQETV</sequence>
<evidence type="ECO:0000313" key="2">
    <source>
        <dbReference type="EMBL" id="CAL1381697.1"/>
    </source>
</evidence>
<name>A0AAV2E7P0_9ROSI</name>